<evidence type="ECO:0000256" key="2">
    <source>
        <dbReference type="PROSITE-ProRule" id="PRU00104"/>
    </source>
</evidence>
<dbReference type="Proteomes" id="UP001652625">
    <property type="component" value="Chromosome 02"/>
</dbReference>
<dbReference type="InterPro" id="IPR000569">
    <property type="entry name" value="HECT_dom"/>
</dbReference>
<dbReference type="Gene3D" id="3.30.2410.10">
    <property type="entry name" value="Hect, E3 ligase catalytic domain"/>
    <property type="match status" value="1"/>
</dbReference>
<sequence length="157" mass="17767">MRSAFKEFGIYQIAHSLPAILQLFNSCDVEKLTFKRLSTLLKPSFAEIGSNDYVFQSKIYAKFNKYLREAASGRRNGVTLERVLQFVTGAEAEPVLGYELHPSISFIGAENGWIPTSNTCSSVLNLPRPSIENKIPLEEKLFRLYDYAFNNAFFGIL</sequence>
<accession>A0ABM4BAF4</accession>
<evidence type="ECO:0000259" key="3">
    <source>
        <dbReference type="PROSITE" id="PS50237"/>
    </source>
</evidence>
<evidence type="ECO:0000313" key="4">
    <source>
        <dbReference type="Proteomes" id="UP001652625"/>
    </source>
</evidence>
<reference evidence="4" key="1">
    <citation type="submission" date="2025-05" db="UniProtKB">
        <authorList>
            <consortium name="RefSeq"/>
        </authorList>
    </citation>
    <scope>NUCLEOTIDE SEQUENCE [LARGE SCALE GENOMIC DNA]</scope>
</reference>
<reference evidence="5" key="2">
    <citation type="submission" date="2025-08" db="UniProtKB">
        <authorList>
            <consortium name="RefSeq"/>
        </authorList>
    </citation>
    <scope>IDENTIFICATION</scope>
</reference>
<dbReference type="RefSeq" id="XP_065645893.1">
    <property type="nucleotide sequence ID" value="XM_065789821.1"/>
</dbReference>
<name>A0ABM4BAF4_HYDVU</name>
<keyword evidence="1 2" id="KW-0833">Ubl conjugation pathway</keyword>
<feature type="domain" description="HECT" evidence="3">
    <location>
        <begin position="82"/>
        <end position="127"/>
    </location>
</feature>
<gene>
    <name evidence="5" type="primary">LOC136076409</name>
</gene>
<dbReference type="GeneID" id="136076409"/>
<feature type="active site" description="Glycyl thioester intermediate" evidence="2">
    <location>
        <position position="120"/>
    </location>
</feature>
<evidence type="ECO:0000256" key="1">
    <source>
        <dbReference type="ARBA" id="ARBA00022786"/>
    </source>
</evidence>
<organism evidence="4 5">
    <name type="scientific">Hydra vulgaris</name>
    <name type="common">Hydra</name>
    <name type="synonym">Hydra attenuata</name>
    <dbReference type="NCBI Taxonomy" id="6087"/>
    <lineage>
        <taxon>Eukaryota</taxon>
        <taxon>Metazoa</taxon>
        <taxon>Cnidaria</taxon>
        <taxon>Hydrozoa</taxon>
        <taxon>Hydroidolina</taxon>
        <taxon>Anthoathecata</taxon>
        <taxon>Aplanulata</taxon>
        <taxon>Hydridae</taxon>
        <taxon>Hydra</taxon>
    </lineage>
</organism>
<dbReference type="InterPro" id="IPR035983">
    <property type="entry name" value="Hect_E3_ubiquitin_ligase"/>
</dbReference>
<dbReference type="SUPFAM" id="SSF56204">
    <property type="entry name" value="Hect, E3 ligase catalytic domain"/>
    <property type="match status" value="1"/>
</dbReference>
<protein>
    <submittedName>
        <fullName evidence="5">Uncharacterized protein LOC136076409</fullName>
    </submittedName>
</protein>
<dbReference type="PROSITE" id="PS50237">
    <property type="entry name" value="HECT"/>
    <property type="match status" value="1"/>
</dbReference>
<dbReference type="Pfam" id="PF00632">
    <property type="entry name" value="HECT"/>
    <property type="match status" value="1"/>
</dbReference>
<keyword evidence="4" id="KW-1185">Reference proteome</keyword>
<proteinExistence type="predicted"/>
<evidence type="ECO:0000313" key="5">
    <source>
        <dbReference type="RefSeq" id="XP_065645893.1"/>
    </source>
</evidence>